<evidence type="ECO:0000313" key="1">
    <source>
        <dbReference type="EMBL" id="KAF9523043.1"/>
    </source>
</evidence>
<keyword evidence="2" id="KW-1185">Reference proteome</keyword>
<gene>
    <name evidence="1" type="ORF">CPB83DRAFT_776091</name>
</gene>
<reference evidence="1" key="1">
    <citation type="submission" date="2020-11" db="EMBL/GenBank/DDBJ databases">
        <authorList>
            <consortium name="DOE Joint Genome Institute"/>
            <person name="Ahrendt S."/>
            <person name="Riley R."/>
            <person name="Andreopoulos W."/>
            <person name="Labutti K."/>
            <person name="Pangilinan J."/>
            <person name="Ruiz-Duenas F.J."/>
            <person name="Barrasa J.M."/>
            <person name="Sanchez-Garcia M."/>
            <person name="Camarero S."/>
            <person name="Miyauchi S."/>
            <person name="Serrano A."/>
            <person name="Linde D."/>
            <person name="Babiker R."/>
            <person name="Drula E."/>
            <person name="Ayuso-Fernandez I."/>
            <person name="Pacheco R."/>
            <person name="Padilla G."/>
            <person name="Ferreira P."/>
            <person name="Barriuso J."/>
            <person name="Kellner H."/>
            <person name="Castanera R."/>
            <person name="Alfaro M."/>
            <person name="Ramirez L."/>
            <person name="Pisabarro A.G."/>
            <person name="Kuo A."/>
            <person name="Tritt A."/>
            <person name="Lipzen A."/>
            <person name="He G."/>
            <person name="Yan M."/>
            <person name="Ng V."/>
            <person name="Cullen D."/>
            <person name="Martin F."/>
            <person name="Rosso M.-N."/>
            <person name="Henrissat B."/>
            <person name="Hibbett D."/>
            <person name="Martinez A.T."/>
            <person name="Grigoriev I.V."/>
        </authorList>
    </citation>
    <scope>NUCLEOTIDE SEQUENCE</scope>
    <source>
        <strain evidence="1">CBS 506.95</strain>
    </source>
</reference>
<proteinExistence type="predicted"/>
<dbReference type="InterPro" id="IPR012337">
    <property type="entry name" value="RNaseH-like_sf"/>
</dbReference>
<dbReference type="SUPFAM" id="SSF53098">
    <property type="entry name" value="Ribonuclease H-like"/>
    <property type="match status" value="1"/>
</dbReference>
<organism evidence="1 2">
    <name type="scientific">Crepidotus variabilis</name>
    <dbReference type="NCBI Taxonomy" id="179855"/>
    <lineage>
        <taxon>Eukaryota</taxon>
        <taxon>Fungi</taxon>
        <taxon>Dikarya</taxon>
        <taxon>Basidiomycota</taxon>
        <taxon>Agaricomycotina</taxon>
        <taxon>Agaricomycetes</taxon>
        <taxon>Agaricomycetidae</taxon>
        <taxon>Agaricales</taxon>
        <taxon>Agaricineae</taxon>
        <taxon>Crepidotaceae</taxon>
        <taxon>Crepidotus</taxon>
    </lineage>
</organism>
<dbReference type="EMBL" id="MU157926">
    <property type="protein sequence ID" value="KAF9523043.1"/>
    <property type="molecule type" value="Genomic_DNA"/>
</dbReference>
<dbReference type="AlphaFoldDB" id="A0A9P6E5P5"/>
<evidence type="ECO:0000313" key="2">
    <source>
        <dbReference type="Proteomes" id="UP000807306"/>
    </source>
</evidence>
<dbReference type="OrthoDB" id="3236755at2759"/>
<name>A0A9P6E5P5_9AGAR</name>
<dbReference type="Proteomes" id="UP000807306">
    <property type="component" value="Unassembled WGS sequence"/>
</dbReference>
<comment type="caution">
    <text evidence="1">The sequence shown here is derived from an EMBL/GenBank/DDBJ whole genome shotgun (WGS) entry which is preliminary data.</text>
</comment>
<sequence length="246" mass="26937">SKIIDTIGRQRMAAVVSDSTGNTRSHRKKLVIEIPTIQDLPDIVHFLSRMIGDIVKLPFFKEPILVVRAVIMKLNKSHGGKWDLDEAKKAFGIGRGLEAIGKTRFGTIIFASASVQRNLPAIKHVVRQGRVDFGDHASCFSTHVTRKSSAFEISLRQLVAVGTPAVKALTCLESNEATAGDVYIFWHAVMRATKEVIEDPSNEFPSEVQEQILGILNARHSQVFADGNLSTSADLYLAGAYLNPGT</sequence>
<accession>A0A9P6E5P5</accession>
<protein>
    <submittedName>
        <fullName evidence="1">Uncharacterized protein</fullName>
    </submittedName>
</protein>
<feature type="non-terminal residue" evidence="1">
    <location>
        <position position="1"/>
    </location>
</feature>